<evidence type="ECO:0000313" key="5">
    <source>
        <dbReference type="Proteomes" id="UP000295302"/>
    </source>
</evidence>
<dbReference type="AlphaFoldDB" id="A0A4R4YQ39"/>
<gene>
    <name evidence="4" type="ORF">E1286_19900</name>
</gene>
<dbReference type="SFLD" id="SFLDS00001">
    <property type="entry name" value="Enolase"/>
    <property type="match status" value="1"/>
</dbReference>
<dbReference type="OrthoDB" id="5241672at2"/>
<dbReference type="GO" id="GO:0009063">
    <property type="term" value="P:amino acid catabolic process"/>
    <property type="evidence" value="ECO:0007669"/>
    <property type="project" value="InterPro"/>
</dbReference>
<dbReference type="InterPro" id="IPR029065">
    <property type="entry name" value="Enolase_C-like"/>
</dbReference>
<dbReference type="PANTHER" id="PTHR48080">
    <property type="entry name" value="D-GALACTONATE DEHYDRATASE-RELATED"/>
    <property type="match status" value="1"/>
</dbReference>
<dbReference type="EMBL" id="SMKQ01000057">
    <property type="protein sequence ID" value="TDD46700.1"/>
    <property type="molecule type" value="Genomic_DNA"/>
</dbReference>
<dbReference type="InterPro" id="IPR013341">
    <property type="entry name" value="Mandelate_racemase_N_dom"/>
</dbReference>
<dbReference type="InterPro" id="IPR018110">
    <property type="entry name" value="Mandel_Rmase/mucon_lact_enz_CS"/>
</dbReference>
<proteinExistence type="inferred from homology"/>
<dbReference type="Proteomes" id="UP000295302">
    <property type="component" value="Unassembled WGS sequence"/>
</dbReference>
<evidence type="ECO:0000313" key="4">
    <source>
        <dbReference type="EMBL" id="TDD46700.1"/>
    </source>
</evidence>
<dbReference type="InterPro" id="IPR034593">
    <property type="entry name" value="DgoD-like"/>
</dbReference>
<keyword evidence="5" id="KW-1185">Reference proteome</keyword>
<dbReference type="InterPro" id="IPR029017">
    <property type="entry name" value="Enolase-like_N"/>
</dbReference>
<dbReference type="PROSITE" id="PS00909">
    <property type="entry name" value="MR_MLE_2"/>
    <property type="match status" value="1"/>
</dbReference>
<dbReference type="Pfam" id="PF02746">
    <property type="entry name" value="MR_MLE_N"/>
    <property type="match status" value="1"/>
</dbReference>
<evidence type="ECO:0000259" key="3">
    <source>
        <dbReference type="SMART" id="SM00922"/>
    </source>
</evidence>
<organism evidence="4 5">
    <name type="scientific">Nonomuraea terrae</name>
    <dbReference type="NCBI Taxonomy" id="2530383"/>
    <lineage>
        <taxon>Bacteria</taxon>
        <taxon>Bacillati</taxon>
        <taxon>Actinomycetota</taxon>
        <taxon>Actinomycetes</taxon>
        <taxon>Streptosporangiales</taxon>
        <taxon>Streptosporangiaceae</taxon>
        <taxon>Nonomuraea</taxon>
    </lineage>
</organism>
<dbReference type="SUPFAM" id="SSF51604">
    <property type="entry name" value="Enolase C-terminal domain-like"/>
    <property type="match status" value="1"/>
</dbReference>
<dbReference type="SUPFAM" id="SSF54826">
    <property type="entry name" value="Enolase N-terminal domain-like"/>
    <property type="match status" value="1"/>
</dbReference>
<comment type="similarity">
    <text evidence="1">Belongs to the mandelate racemase/muconate lactonizing enzyme family.</text>
</comment>
<evidence type="ECO:0000256" key="1">
    <source>
        <dbReference type="ARBA" id="ARBA00008031"/>
    </source>
</evidence>
<dbReference type="SFLD" id="SFLDG00180">
    <property type="entry name" value="muconate_cycloisomerase"/>
    <property type="match status" value="1"/>
</dbReference>
<reference evidence="4 5" key="1">
    <citation type="submission" date="2019-03" db="EMBL/GenBank/DDBJ databases">
        <title>Draft genome sequences of novel Actinobacteria.</title>
        <authorList>
            <person name="Sahin N."/>
            <person name="Ay H."/>
            <person name="Saygin H."/>
        </authorList>
    </citation>
    <scope>NUCLEOTIDE SEQUENCE [LARGE SCALE GENOMIC DNA]</scope>
    <source>
        <strain evidence="4 5">CH32</strain>
    </source>
</reference>
<protein>
    <submittedName>
        <fullName evidence="4">Dipeptide epimerase</fullName>
    </submittedName>
</protein>
<sequence>MRLRWIEIELRVRDPWRVADHGFQAIPALVVAVEHDGMTGLGEAPAFRTAQYNSAIPVMGAALESLRPWLAQAAPAAPDRLWPALRERLDGHPFVLHAVDVALWDLWGKVRDRPVRALLGADCAVGAVSAYSIGLDEPRAMVRKLRDKPGWPIYKIKMAGPEHLDVLRLLRAETDAPFYVDGNGAWRPDDLLASLDVMAELGVALLEQPLPVALGSEMPGVRRRAAFPVIADESVTTVEDVPGCRDGFDGVNVKPLKLGGLSPAAEVARAARDQGLSVMLGCVPESTVGISATAQLAAWADYLDLDSALLLDDDPATGVSIDPRGRVRFPVDAGTGARLRAQVPPLPL</sequence>
<dbReference type="Gene3D" id="3.30.390.10">
    <property type="entry name" value="Enolase-like, N-terminal domain"/>
    <property type="match status" value="1"/>
</dbReference>
<comment type="caution">
    <text evidence="4">The sequence shown here is derived from an EMBL/GenBank/DDBJ whole genome shotgun (WGS) entry which is preliminary data.</text>
</comment>
<dbReference type="InterPro" id="IPR036849">
    <property type="entry name" value="Enolase-like_C_sf"/>
</dbReference>
<feature type="domain" description="Mandelate racemase/muconate lactonizing enzyme C-terminal" evidence="3">
    <location>
        <begin position="135"/>
        <end position="228"/>
    </location>
</feature>
<dbReference type="RefSeq" id="WP_132614652.1">
    <property type="nucleotide sequence ID" value="NZ_SMKQ01000057.1"/>
</dbReference>
<dbReference type="PANTHER" id="PTHR48080:SF3">
    <property type="entry name" value="ENOLASE SUPERFAMILY MEMBER DDB_G0284701"/>
    <property type="match status" value="1"/>
</dbReference>
<name>A0A4R4YQ39_9ACTN</name>
<evidence type="ECO:0000256" key="2">
    <source>
        <dbReference type="ARBA" id="ARBA00022723"/>
    </source>
</evidence>
<dbReference type="GO" id="GO:0046872">
    <property type="term" value="F:metal ion binding"/>
    <property type="evidence" value="ECO:0007669"/>
    <property type="project" value="UniProtKB-KW"/>
</dbReference>
<dbReference type="InterPro" id="IPR013342">
    <property type="entry name" value="Mandelate_racemase_C"/>
</dbReference>
<dbReference type="Gene3D" id="3.20.20.120">
    <property type="entry name" value="Enolase-like C-terminal domain"/>
    <property type="match status" value="1"/>
</dbReference>
<keyword evidence="2" id="KW-0479">Metal-binding</keyword>
<dbReference type="SMART" id="SM00922">
    <property type="entry name" value="MR_MLE"/>
    <property type="match status" value="1"/>
</dbReference>
<dbReference type="Pfam" id="PF13378">
    <property type="entry name" value="MR_MLE_C"/>
    <property type="match status" value="1"/>
</dbReference>
<accession>A0A4R4YQ39</accession>